<evidence type="ECO:0000313" key="1">
    <source>
        <dbReference type="EMBL" id="GAM00705.1"/>
    </source>
</evidence>
<evidence type="ECO:0008006" key="3">
    <source>
        <dbReference type="Google" id="ProtNLM"/>
    </source>
</evidence>
<dbReference type="Gene3D" id="2.160.20.10">
    <property type="entry name" value="Single-stranded right-handed beta-helix, Pectin lyase-like"/>
    <property type="match status" value="1"/>
</dbReference>
<dbReference type="OrthoDB" id="7586295at2"/>
<accession>A0A0A1W5K7</accession>
<dbReference type="AlphaFoldDB" id="A0A0A1W5K7"/>
<comment type="caution">
    <text evidence="1">The sequence shown here is derived from an EMBL/GenBank/DDBJ whole genome shotgun (WGS) entry which is preliminary data.</text>
</comment>
<dbReference type="RefSeq" id="WP_042486061.1">
    <property type="nucleotide sequence ID" value="NZ_BBPI01000035.1"/>
</dbReference>
<gene>
    <name evidence="1" type="ORF">SP5_035_01050</name>
</gene>
<name>A0A0A1W5K7_9SPHN</name>
<dbReference type="eggNOG" id="ENOG5032Z5M">
    <property type="taxonomic scope" value="Bacteria"/>
</dbReference>
<dbReference type="InterPro" id="IPR011050">
    <property type="entry name" value="Pectin_lyase_fold/virulence"/>
</dbReference>
<organism evidence="1 2">
    <name type="scientific">Sphingomonas parapaucimobilis NBRC 15100</name>
    <dbReference type="NCBI Taxonomy" id="1219049"/>
    <lineage>
        <taxon>Bacteria</taxon>
        <taxon>Pseudomonadati</taxon>
        <taxon>Pseudomonadota</taxon>
        <taxon>Alphaproteobacteria</taxon>
        <taxon>Sphingomonadales</taxon>
        <taxon>Sphingomonadaceae</taxon>
        <taxon>Sphingomonas</taxon>
    </lineage>
</organism>
<sequence length="749" mass="80884">MTVAKLPRVNEYQGVAGPMAFAIKFQFLASADISVSLRDPAGVEQAPSAGAFIISGGNGATGQVSFTGSTAGYTVVIRGRTEISQKTEYPYGNNFPSANHERAVDRAAMIDQEQQDQIDETKRRALMVPAGSDVGDIRPEPQTVIAFDDNRVPYPRPIGSFPVGPSGPANSTFTQLAQLKAADPTNGSFIRADATNPGTYTLVQGDFSADANDLDVVALAGVPTNQAAAVQDTSLYVPTFDKLSRTIVGQAYDAIETGGYDTKGIGGGRYNRLTGAGPFIATRWRRQSRNGQWFEKDERVTDVTHFGAKGDGSDSTAAMLAAFAWLNEREGRTLNVPRGSFVFSQDLRVTSHFASIIGEGKSASMLSGRQGAKIVLGTAIITGYEPDGRPIRTADGKVLFPRLHGIGVKPDGATSQKCIYLENCDNALLSELDVGPFSISNNAIVDGISTNWVQWTSLEHVFTNVNNFALDINLKWETDENEDHFFINACQLYIGKQPSIGAIPACIRILREPNRSAPFWNFHIFGRTHFLGWKAADNPVPGGPIDTSGIQLQSPNDGGIHGTLAGFSIDECFFEDVTYPIDMKRKLGDGANEGCSLKVSNTTFMRGAIAIWGRDSTKQFVALDGCEFVDMSAVVEKVTLNAGNRNRRHNTPIFDTEGFFGKHRYVYLDSMEGVTWYAEGVATVTSGATEVSISYALSAQYGYEVVTDLLVPNWATSVGMDNPTPTSATIRFGTAAPTGARVRWRVKIS</sequence>
<proteinExistence type="predicted"/>
<protein>
    <recommendedName>
        <fullName evidence="3">Pectate lyase superfamily protein domain-containing protein</fullName>
    </recommendedName>
</protein>
<keyword evidence="2" id="KW-1185">Reference proteome</keyword>
<evidence type="ECO:0000313" key="2">
    <source>
        <dbReference type="Proteomes" id="UP000032305"/>
    </source>
</evidence>
<dbReference type="EMBL" id="BBPI01000035">
    <property type="protein sequence ID" value="GAM00705.1"/>
    <property type="molecule type" value="Genomic_DNA"/>
</dbReference>
<dbReference type="InterPro" id="IPR012334">
    <property type="entry name" value="Pectin_lyas_fold"/>
</dbReference>
<reference evidence="1 2" key="1">
    <citation type="submission" date="2014-11" db="EMBL/GenBank/DDBJ databases">
        <title>Whole genome shotgun sequence of Sphingomonas parapaucimobilis NBRC 15100.</title>
        <authorList>
            <person name="Katano-Makiyama Y."/>
            <person name="Hosoyama A."/>
            <person name="Hashimoto M."/>
            <person name="Hosoyama Y."/>
            <person name="Noguchi M."/>
            <person name="Numata M."/>
            <person name="Tsuchikane K."/>
            <person name="Hirakata S."/>
            <person name="Uohara A."/>
            <person name="Shimodaira J."/>
            <person name="Ohji S."/>
            <person name="Ichikawa N."/>
            <person name="Kimura A."/>
            <person name="Yamazoe A."/>
            <person name="Fujita N."/>
        </authorList>
    </citation>
    <scope>NUCLEOTIDE SEQUENCE [LARGE SCALE GENOMIC DNA]</scope>
    <source>
        <strain evidence="1 2">NBRC 15100</strain>
    </source>
</reference>
<dbReference type="SUPFAM" id="SSF51126">
    <property type="entry name" value="Pectin lyase-like"/>
    <property type="match status" value="1"/>
</dbReference>
<dbReference type="Proteomes" id="UP000032305">
    <property type="component" value="Unassembled WGS sequence"/>
</dbReference>